<proteinExistence type="predicted"/>
<dbReference type="EMBL" id="CCYA01000252">
    <property type="protein sequence ID" value="CEH15141.1"/>
    <property type="molecule type" value="Genomic_DNA"/>
</dbReference>
<name>A0A0P1BH91_9BASI</name>
<reference evidence="1 2" key="1">
    <citation type="submission" date="2014-09" db="EMBL/GenBank/DDBJ databases">
        <authorList>
            <person name="Magalhaes I.L.F."/>
            <person name="Oliveira U."/>
            <person name="Santos F.R."/>
            <person name="Vidigal T.H.D.A."/>
            <person name="Brescovit A.D."/>
            <person name="Santos A.J."/>
        </authorList>
    </citation>
    <scope>NUCLEOTIDE SEQUENCE [LARGE SCALE GENOMIC DNA]</scope>
</reference>
<protein>
    <submittedName>
        <fullName evidence="1">Uncharacterized protein</fullName>
    </submittedName>
</protein>
<keyword evidence="2" id="KW-1185">Reference proteome</keyword>
<dbReference type="Proteomes" id="UP000054845">
    <property type="component" value="Unassembled WGS sequence"/>
</dbReference>
<organism evidence="1 2">
    <name type="scientific">Ceraceosorus bombacis</name>
    <dbReference type="NCBI Taxonomy" id="401625"/>
    <lineage>
        <taxon>Eukaryota</taxon>
        <taxon>Fungi</taxon>
        <taxon>Dikarya</taxon>
        <taxon>Basidiomycota</taxon>
        <taxon>Ustilaginomycotina</taxon>
        <taxon>Exobasidiomycetes</taxon>
        <taxon>Ceraceosorales</taxon>
        <taxon>Ceraceosoraceae</taxon>
        <taxon>Ceraceosorus</taxon>
    </lineage>
</organism>
<accession>A0A0P1BH91</accession>
<evidence type="ECO:0000313" key="2">
    <source>
        <dbReference type="Proteomes" id="UP000054845"/>
    </source>
</evidence>
<sequence>MLRKKSALIRANAMAKRQRRVPLFFAYPMKKLGTATNRVDPAVLVAIKELNPVFGLLELYTFEASCISVCKDITLQKDWSCSVFCLPRLRPRIVVLWEGAVGETVQSKAEAQLQGKMTACKVVVRSFAYHMLLYRLEHQRAEVIVHPRFATLGRTFSCPNPSKPRLHPVNAVPDVLSIKTGRSSTPLITTLPMVVAREEDTAVQADAVLTCIETAALLSASQGLEAEELERCIRLAKSYLCGTGTHVAGNGMVSVDVEEAEGLGRCTMLFGRCRNLLPLPLHVEGEDAKLQQVYLTLKVWKDGTFCNPSGTFALSSIAEQASDGTDPMDVDLPSTSNGGEYVDCSSSPAAAAPASTATASQPTEGNLCFVSYNSKHKKEQRWIHLLAFVQVALMGVGESFCKLWRQKKVEKGSLTSAHWNMLLQMQWLSMQPSHSALVCTGVLQFTSNCSTVKVSPVLPPVPADVNQLANACS</sequence>
<dbReference type="AlphaFoldDB" id="A0A0P1BH91"/>
<dbReference type="OrthoDB" id="10421050at2759"/>
<evidence type="ECO:0000313" key="1">
    <source>
        <dbReference type="EMBL" id="CEH15141.1"/>
    </source>
</evidence>